<keyword evidence="2" id="KW-1185">Reference proteome</keyword>
<proteinExistence type="predicted"/>
<name>A0AAV4XF27_CAEEX</name>
<protein>
    <submittedName>
        <fullName evidence="1">Uncharacterized protein</fullName>
    </submittedName>
</protein>
<dbReference type="Proteomes" id="UP001054945">
    <property type="component" value="Unassembled WGS sequence"/>
</dbReference>
<organism evidence="1 2">
    <name type="scientific">Caerostris extrusa</name>
    <name type="common">Bark spider</name>
    <name type="synonym">Caerostris bankana</name>
    <dbReference type="NCBI Taxonomy" id="172846"/>
    <lineage>
        <taxon>Eukaryota</taxon>
        <taxon>Metazoa</taxon>
        <taxon>Ecdysozoa</taxon>
        <taxon>Arthropoda</taxon>
        <taxon>Chelicerata</taxon>
        <taxon>Arachnida</taxon>
        <taxon>Araneae</taxon>
        <taxon>Araneomorphae</taxon>
        <taxon>Entelegynae</taxon>
        <taxon>Araneoidea</taxon>
        <taxon>Araneidae</taxon>
        <taxon>Caerostris</taxon>
    </lineage>
</organism>
<dbReference type="EMBL" id="BPLR01000311">
    <property type="protein sequence ID" value="GIY93817.1"/>
    <property type="molecule type" value="Genomic_DNA"/>
</dbReference>
<evidence type="ECO:0000313" key="2">
    <source>
        <dbReference type="Proteomes" id="UP001054945"/>
    </source>
</evidence>
<reference evidence="1 2" key="1">
    <citation type="submission" date="2021-06" db="EMBL/GenBank/DDBJ databases">
        <title>Caerostris extrusa draft genome.</title>
        <authorList>
            <person name="Kono N."/>
            <person name="Arakawa K."/>
        </authorList>
    </citation>
    <scope>NUCLEOTIDE SEQUENCE [LARGE SCALE GENOMIC DNA]</scope>
</reference>
<gene>
    <name evidence="1" type="ORF">CEXT_85701</name>
</gene>
<dbReference type="AlphaFoldDB" id="A0AAV4XF27"/>
<accession>A0AAV4XF27</accession>
<comment type="caution">
    <text evidence="1">The sequence shown here is derived from an EMBL/GenBank/DDBJ whole genome shotgun (WGS) entry which is preliminary data.</text>
</comment>
<evidence type="ECO:0000313" key="1">
    <source>
        <dbReference type="EMBL" id="GIY93817.1"/>
    </source>
</evidence>
<sequence length="92" mass="10347">MESFWIWSGPIRNDIFCKLSISGKAYRRPITEPAALKLTKALIITPSPEQSSNTCPAVRERIQLTELRHRCHGDGRGAIRCLMMILAHASEV</sequence>